<evidence type="ECO:0000313" key="3">
    <source>
        <dbReference type="Proteomes" id="UP001148018"/>
    </source>
</evidence>
<evidence type="ECO:0000256" key="1">
    <source>
        <dbReference type="SAM" id="MobiDB-lite"/>
    </source>
</evidence>
<dbReference type="OrthoDB" id="342024at2759"/>
<dbReference type="EMBL" id="JANIIK010000039">
    <property type="protein sequence ID" value="KAJ3608799.1"/>
    <property type="molecule type" value="Genomic_DNA"/>
</dbReference>
<organism evidence="2 3">
    <name type="scientific">Muraenolepis orangiensis</name>
    <name type="common">Patagonian moray cod</name>
    <dbReference type="NCBI Taxonomy" id="630683"/>
    <lineage>
        <taxon>Eukaryota</taxon>
        <taxon>Metazoa</taxon>
        <taxon>Chordata</taxon>
        <taxon>Craniata</taxon>
        <taxon>Vertebrata</taxon>
        <taxon>Euteleostomi</taxon>
        <taxon>Actinopterygii</taxon>
        <taxon>Neopterygii</taxon>
        <taxon>Teleostei</taxon>
        <taxon>Neoteleostei</taxon>
        <taxon>Acanthomorphata</taxon>
        <taxon>Zeiogadaria</taxon>
        <taxon>Gadariae</taxon>
        <taxon>Gadiformes</taxon>
        <taxon>Muraenolepidoidei</taxon>
        <taxon>Muraenolepididae</taxon>
        <taxon>Muraenolepis</taxon>
    </lineage>
</organism>
<keyword evidence="3" id="KW-1185">Reference proteome</keyword>
<dbReference type="Proteomes" id="UP001148018">
    <property type="component" value="Unassembled WGS sequence"/>
</dbReference>
<feature type="region of interest" description="Disordered" evidence="1">
    <location>
        <begin position="1"/>
        <end position="77"/>
    </location>
</feature>
<gene>
    <name evidence="2" type="ORF">NHX12_023329</name>
</gene>
<dbReference type="AlphaFoldDB" id="A0A9Q0IS15"/>
<feature type="compositionally biased region" description="Pro residues" evidence="1">
    <location>
        <begin position="42"/>
        <end position="77"/>
    </location>
</feature>
<comment type="caution">
    <text evidence="2">The sequence shown here is derived from an EMBL/GenBank/DDBJ whole genome shotgun (WGS) entry which is preliminary data.</text>
</comment>
<protein>
    <submittedName>
        <fullName evidence="2">Uncharacterized protein</fullName>
    </submittedName>
</protein>
<sequence>MSRSARGMLGRNVPGLPNKKQGAVPSSCRPTLSVTGRLSCNRPPPPTGPPGPTRVALGPPPGLGPSGSPPHRPVLVD</sequence>
<proteinExistence type="predicted"/>
<feature type="compositionally biased region" description="Polar residues" evidence="1">
    <location>
        <begin position="28"/>
        <end position="38"/>
    </location>
</feature>
<accession>A0A9Q0IS15</accession>
<evidence type="ECO:0000313" key="2">
    <source>
        <dbReference type="EMBL" id="KAJ3608799.1"/>
    </source>
</evidence>
<name>A0A9Q0IS15_9TELE</name>
<reference evidence="2" key="1">
    <citation type="submission" date="2022-07" db="EMBL/GenBank/DDBJ databases">
        <title>Chromosome-level genome of Muraenolepis orangiensis.</title>
        <authorList>
            <person name="Kim J."/>
        </authorList>
    </citation>
    <scope>NUCLEOTIDE SEQUENCE</scope>
    <source>
        <strain evidence="2">KU_S4_2022</strain>
        <tissue evidence="2">Muscle</tissue>
    </source>
</reference>